<organism evidence="1 2">
    <name type="scientific">Solanum tuberosum</name>
    <name type="common">Potato</name>
    <dbReference type="NCBI Taxonomy" id="4113"/>
    <lineage>
        <taxon>Eukaryota</taxon>
        <taxon>Viridiplantae</taxon>
        <taxon>Streptophyta</taxon>
        <taxon>Embryophyta</taxon>
        <taxon>Tracheophyta</taxon>
        <taxon>Spermatophyta</taxon>
        <taxon>Magnoliopsida</taxon>
        <taxon>eudicotyledons</taxon>
        <taxon>Gunneridae</taxon>
        <taxon>Pentapetalae</taxon>
        <taxon>asterids</taxon>
        <taxon>lamiids</taxon>
        <taxon>Solanales</taxon>
        <taxon>Solanaceae</taxon>
        <taxon>Solanoideae</taxon>
        <taxon>Solaneae</taxon>
        <taxon>Solanum</taxon>
    </lineage>
</organism>
<proteinExistence type="predicted"/>
<evidence type="ECO:0000313" key="2">
    <source>
        <dbReference type="Proteomes" id="UP000011115"/>
    </source>
</evidence>
<dbReference type="OMA" id="CRTEDMT"/>
<dbReference type="AlphaFoldDB" id="M1CEJ6"/>
<protein>
    <submittedName>
        <fullName evidence="1">Gag-pol polyprotein</fullName>
    </submittedName>
</protein>
<name>M1CEJ6_SOLTU</name>
<dbReference type="Proteomes" id="UP000011115">
    <property type="component" value="Unassembled WGS sequence"/>
</dbReference>
<dbReference type="Gramene" id="PGSC0003DMT400065775">
    <property type="protein sequence ID" value="PGSC0003DMT400065775"/>
    <property type="gene ID" value="PGSC0003DMG400025603"/>
</dbReference>
<dbReference type="HOGENOM" id="CLU_001650_6_4_1"/>
<reference evidence="1" key="2">
    <citation type="submission" date="2015-06" db="UniProtKB">
        <authorList>
            <consortium name="EnsemblPlants"/>
        </authorList>
    </citation>
    <scope>IDENTIFICATION</scope>
    <source>
        <strain evidence="1">DM1-3 516 R44</strain>
    </source>
</reference>
<dbReference type="EnsemblPlants" id="PGSC0003DMT400065775">
    <property type="protein sequence ID" value="PGSC0003DMT400065775"/>
    <property type="gene ID" value="PGSC0003DMG400025603"/>
</dbReference>
<dbReference type="eggNOG" id="KOG0017">
    <property type="taxonomic scope" value="Eukaryota"/>
</dbReference>
<dbReference type="STRING" id="4113.M1CEJ6"/>
<dbReference type="InParanoid" id="M1CEJ6"/>
<dbReference type="CDD" id="cd09272">
    <property type="entry name" value="RNase_HI_RT_Ty1"/>
    <property type="match status" value="1"/>
</dbReference>
<sequence length="62" mass="7204">MTKNPAFHSRTKHIDIRYHFIRDLVASGSIMLKHCGTNEQVADILTKALPVGKHEFFRLQRE</sequence>
<accession>M1CEJ6</accession>
<reference evidence="2" key="1">
    <citation type="journal article" date="2011" name="Nature">
        <title>Genome sequence and analysis of the tuber crop potato.</title>
        <authorList>
            <consortium name="The Potato Genome Sequencing Consortium"/>
        </authorList>
    </citation>
    <scope>NUCLEOTIDE SEQUENCE [LARGE SCALE GENOMIC DNA]</scope>
    <source>
        <strain evidence="2">cv. DM1-3 516 R44</strain>
    </source>
</reference>
<evidence type="ECO:0000313" key="1">
    <source>
        <dbReference type="EnsemblPlants" id="PGSC0003DMT400065775"/>
    </source>
</evidence>
<keyword evidence="2" id="KW-1185">Reference proteome</keyword>
<dbReference type="PaxDb" id="4113-PGSC0003DMT400065775"/>